<comment type="caution">
    <text evidence="1">The sequence shown here is derived from an EMBL/GenBank/DDBJ whole genome shotgun (WGS) entry which is preliminary data.</text>
</comment>
<keyword evidence="2" id="KW-1185">Reference proteome</keyword>
<sequence length="134" mass="14889">MQPPIADIDSTTLERLEEWPGGVPHHRGLGFIIEDDVGASSPPWQTRAARAGPSRVIARHAGHAPFLSNSQYRRLVRCMDTLFEINRKFAEDITLSLDHVLEADGIEVDWPVFRAHHPYPPPDSPPEEGGSAVH</sequence>
<accession>A0AAD8IHG3</accession>
<gene>
    <name evidence="1" type="ORF">POM88_022988</name>
</gene>
<evidence type="ECO:0000313" key="2">
    <source>
        <dbReference type="Proteomes" id="UP001237642"/>
    </source>
</evidence>
<dbReference type="EMBL" id="JAUIZM010000005">
    <property type="protein sequence ID" value="KAK1385253.1"/>
    <property type="molecule type" value="Genomic_DNA"/>
</dbReference>
<evidence type="ECO:0000313" key="1">
    <source>
        <dbReference type="EMBL" id="KAK1385253.1"/>
    </source>
</evidence>
<reference evidence="1" key="1">
    <citation type="submission" date="2023-02" db="EMBL/GenBank/DDBJ databases">
        <title>Genome of toxic invasive species Heracleum sosnowskyi carries increased number of genes despite the absence of recent whole-genome duplications.</title>
        <authorList>
            <person name="Schelkunov M."/>
            <person name="Shtratnikova V."/>
            <person name="Makarenko M."/>
            <person name="Klepikova A."/>
            <person name="Omelchenko D."/>
            <person name="Novikova G."/>
            <person name="Obukhova E."/>
            <person name="Bogdanov V."/>
            <person name="Penin A."/>
            <person name="Logacheva M."/>
        </authorList>
    </citation>
    <scope>NUCLEOTIDE SEQUENCE</scope>
    <source>
        <strain evidence="1">Hsosn_3</strain>
        <tissue evidence="1">Leaf</tissue>
    </source>
</reference>
<reference evidence="1" key="2">
    <citation type="submission" date="2023-05" db="EMBL/GenBank/DDBJ databases">
        <authorList>
            <person name="Schelkunov M.I."/>
        </authorList>
    </citation>
    <scope>NUCLEOTIDE SEQUENCE</scope>
    <source>
        <strain evidence="1">Hsosn_3</strain>
        <tissue evidence="1">Leaf</tissue>
    </source>
</reference>
<protein>
    <submittedName>
        <fullName evidence="1">Uncharacterized protein</fullName>
    </submittedName>
</protein>
<dbReference type="Proteomes" id="UP001237642">
    <property type="component" value="Unassembled WGS sequence"/>
</dbReference>
<organism evidence="1 2">
    <name type="scientific">Heracleum sosnowskyi</name>
    <dbReference type="NCBI Taxonomy" id="360622"/>
    <lineage>
        <taxon>Eukaryota</taxon>
        <taxon>Viridiplantae</taxon>
        <taxon>Streptophyta</taxon>
        <taxon>Embryophyta</taxon>
        <taxon>Tracheophyta</taxon>
        <taxon>Spermatophyta</taxon>
        <taxon>Magnoliopsida</taxon>
        <taxon>eudicotyledons</taxon>
        <taxon>Gunneridae</taxon>
        <taxon>Pentapetalae</taxon>
        <taxon>asterids</taxon>
        <taxon>campanulids</taxon>
        <taxon>Apiales</taxon>
        <taxon>Apiaceae</taxon>
        <taxon>Apioideae</taxon>
        <taxon>apioid superclade</taxon>
        <taxon>Tordylieae</taxon>
        <taxon>Tordyliinae</taxon>
        <taxon>Heracleum</taxon>
    </lineage>
</organism>
<proteinExistence type="predicted"/>
<dbReference type="AlphaFoldDB" id="A0AAD8IHG3"/>
<name>A0AAD8IHG3_9APIA</name>